<comment type="caution">
    <text evidence="1">The sequence shown here is derived from an EMBL/GenBank/DDBJ whole genome shotgun (WGS) entry which is preliminary data.</text>
</comment>
<proteinExistence type="predicted"/>
<dbReference type="EMBL" id="PRDK01000002">
    <property type="protein sequence ID" value="MBE8712710.1"/>
    <property type="molecule type" value="Genomic_DNA"/>
</dbReference>
<evidence type="ECO:0000313" key="2">
    <source>
        <dbReference type="Proteomes" id="UP000616201"/>
    </source>
</evidence>
<gene>
    <name evidence="1" type="ORF">C4F49_03325</name>
</gene>
<reference evidence="1" key="1">
    <citation type="submission" date="2018-02" db="EMBL/GenBank/DDBJ databases">
        <authorList>
            <person name="Vasarhelyi B.M."/>
            <person name="Deshmukh S."/>
            <person name="Balint B."/>
            <person name="Kukolya J."/>
        </authorList>
    </citation>
    <scope>NUCLEOTIDE SEQUENCE</scope>
    <source>
        <strain evidence="1">KB22</strain>
    </source>
</reference>
<dbReference type="AlphaFoldDB" id="A0A928YQ73"/>
<dbReference type="Proteomes" id="UP000616201">
    <property type="component" value="Unassembled WGS sequence"/>
</dbReference>
<dbReference type="RefSeq" id="WP_196936616.1">
    <property type="nucleotide sequence ID" value="NZ_MU158698.1"/>
</dbReference>
<name>A0A928YQ73_9SPHI</name>
<evidence type="ECO:0000313" key="1">
    <source>
        <dbReference type="EMBL" id="MBE8712710.1"/>
    </source>
</evidence>
<organism evidence="1 2">
    <name type="scientific">Sphingobacterium hungaricum</name>
    <dbReference type="NCBI Taxonomy" id="2082723"/>
    <lineage>
        <taxon>Bacteria</taxon>
        <taxon>Pseudomonadati</taxon>
        <taxon>Bacteroidota</taxon>
        <taxon>Sphingobacteriia</taxon>
        <taxon>Sphingobacteriales</taxon>
        <taxon>Sphingobacteriaceae</taxon>
        <taxon>Sphingobacterium</taxon>
    </lineage>
</organism>
<protein>
    <submittedName>
        <fullName evidence="1">Uncharacterized protein</fullName>
    </submittedName>
</protein>
<keyword evidence="2" id="KW-1185">Reference proteome</keyword>
<sequence>MSLPLRITFEGEDYTYTILTKKIDRETSEIKISLNGEELTIFRNGSGEWDALERTITDPHGLLKAIARNVALRYRLK</sequence>
<accession>A0A928YQ73</accession>